<protein>
    <recommendedName>
        <fullName evidence="3">SH3b domain-containing protein</fullName>
    </recommendedName>
</protein>
<reference evidence="4" key="2">
    <citation type="submission" date="2020-09" db="EMBL/GenBank/DDBJ databases">
        <authorList>
            <person name="Sun Q."/>
            <person name="Sedlacek I."/>
        </authorList>
    </citation>
    <scope>NUCLEOTIDE SEQUENCE</scope>
    <source>
        <strain evidence="4">CCM 7684</strain>
    </source>
</reference>
<proteinExistence type="predicted"/>
<dbReference type="InterPro" id="IPR003646">
    <property type="entry name" value="SH3-like_bac-type"/>
</dbReference>
<evidence type="ECO:0000313" key="4">
    <source>
        <dbReference type="EMBL" id="GGE40795.1"/>
    </source>
</evidence>
<keyword evidence="5" id="KW-1185">Reference proteome</keyword>
<organism evidence="4 5">
    <name type="scientific">Agaricicola taiwanensis</name>
    <dbReference type="NCBI Taxonomy" id="591372"/>
    <lineage>
        <taxon>Bacteria</taxon>
        <taxon>Pseudomonadati</taxon>
        <taxon>Pseudomonadota</taxon>
        <taxon>Alphaproteobacteria</taxon>
        <taxon>Rhodobacterales</taxon>
        <taxon>Paracoccaceae</taxon>
        <taxon>Agaricicola</taxon>
    </lineage>
</organism>
<evidence type="ECO:0000259" key="3">
    <source>
        <dbReference type="PROSITE" id="PS51781"/>
    </source>
</evidence>
<evidence type="ECO:0000313" key="5">
    <source>
        <dbReference type="Proteomes" id="UP000602745"/>
    </source>
</evidence>
<dbReference type="AlphaFoldDB" id="A0A8J2VNN8"/>
<feature type="signal peptide" evidence="2">
    <location>
        <begin position="1"/>
        <end position="19"/>
    </location>
</feature>
<feature type="compositionally biased region" description="Basic and acidic residues" evidence="1">
    <location>
        <begin position="118"/>
        <end position="134"/>
    </location>
</feature>
<dbReference type="EMBL" id="BMCP01000002">
    <property type="protein sequence ID" value="GGE40795.1"/>
    <property type="molecule type" value="Genomic_DNA"/>
</dbReference>
<dbReference type="Proteomes" id="UP000602745">
    <property type="component" value="Unassembled WGS sequence"/>
</dbReference>
<evidence type="ECO:0000256" key="1">
    <source>
        <dbReference type="SAM" id="MobiDB-lite"/>
    </source>
</evidence>
<dbReference type="SMART" id="SM00287">
    <property type="entry name" value="SH3b"/>
    <property type="match status" value="1"/>
</dbReference>
<dbReference type="Pfam" id="PF08239">
    <property type="entry name" value="SH3_3"/>
    <property type="match status" value="1"/>
</dbReference>
<feature type="domain" description="SH3b" evidence="3">
    <location>
        <begin position="22"/>
        <end position="85"/>
    </location>
</feature>
<dbReference type="RefSeq" id="WP_188409381.1">
    <property type="nucleotide sequence ID" value="NZ_BMCP01000002.1"/>
</dbReference>
<accession>A0A8J2VNN8</accession>
<dbReference type="Gene3D" id="2.30.30.40">
    <property type="entry name" value="SH3 Domains"/>
    <property type="match status" value="1"/>
</dbReference>
<dbReference type="PROSITE" id="PS51781">
    <property type="entry name" value="SH3B"/>
    <property type="match status" value="1"/>
</dbReference>
<name>A0A8J2VNN8_9RHOB</name>
<sequence>MVARTATLLSVLLLSAVWAADAQAYSAYATADLNVRSGPGTRYPVITTLRDGEPVEVISCAGSWCRLDFGGGQGFASASYLATGGPRAVYRPPVVVAPAPYFVDRYYYGSNNYRYRDRYRRDRHRDRYDRDRRPSRGGRPNRDGAVTVGPGGSLIYPSGRNRSRGGDSMSPQQRHERDGSNS</sequence>
<gene>
    <name evidence="4" type="ORF">GCM10007276_17700</name>
</gene>
<feature type="chain" id="PRO_5035191300" description="SH3b domain-containing protein" evidence="2">
    <location>
        <begin position="20"/>
        <end position="182"/>
    </location>
</feature>
<keyword evidence="2" id="KW-0732">Signal</keyword>
<feature type="compositionally biased region" description="Basic and acidic residues" evidence="1">
    <location>
        <begin position="173"/>
        <end position="182"/>
    </location>
</feature>
<feature type="region of interest" description="Disordered" evidence="1">
    <location>
        <begin position="118"/>
        <end position="182"/>
    </location>
</feature>
<comment type="caution">
    <text evidence="4">The sequence shown here is derived from an EMBL/GenBank/DDBJ whole genome shotgun (WGS) entry which is preliminary data.</text>
</comment>
<reference evidence="4" key="1">
    <citation type="journal article" date="2014" name="Int. J. Syst. Evol. Microbiol.">
        <title>Complete genome sequence of Corynebacterium casei LMG S-19264T (=DSM 44701T), isolated from a smear-ripened cheese.</title>
        <authorList>
            <consortium name="US DOE Joint Genome Institute (JGI-PGF)"/>
            <person name="Walter F."/>
            <person name="Albersmeier A."/>
            <person name="Kalinowski J."/>
            <person name="Ruckert C."/>
        </authorList>
    </citation>
    <scope>NUCLEOTIDE SEQUENCE</scope>
    <source>
        <strain evidence="4">CCM 7684</strain>
    </source>
</reference>
<evidence type="ECO:0000256" key="2">
    <source>
        <dbReference type="SAM" id="SignalP"/>
    </source>
</evidence>